<dbReference type="AlphaFoldDB" id="F9WFW2"/>
<comment type="caution">
    <text evidence="2">The sequence shown here is derived from an EMBL/GenBank/DDBJ whole genome shotgun (WGS) entry which is preliminary data.</text>
</comment>
<proteinExistence type="predicted"/>
<protein>
    <submittedName>
        <fullName evidence="2">Uncharacterized protein</fullName>
    </submittedName>
</protein>
<reference evidence="3" key="1">
    <citation type="submission" date="2011-07" db="EMBL/GenBank/DDBJ databases">
        <title>Divergent evolution of antigenic variation in African trypanosomes.</title>
        <authorList>
            <person name="Jackson A.P."/>
            <person name="Berry A."/>
            <person name="Allison H.C."/>
            <person name="Burton P."/>
            <person name="Anderson J."/>
            <person name="Aslett M."/>
            <person name="Brown R."/>
            <person name="Corton N."/>
            <person name="Harris D."/>
            <person name="Hauser H."/>
            <person name="Gamble J."/>
            <person name="Gilderthorp R."/>
            <person name="McQuillan J."/>
            <person name="Quail M.A."/>
            <person name="Sanders M."/>
            <person name="Van Tonder A."/>
            <person name="Ginger M.L."/>
            <person name="Donelson J.E."/>
            <person name="Field M.C."/>
            <person name="Barry J.D."/>
            <person name="Berriman M."/>
            <person name="Hertz-Fowler C."/>
        </authorList>
    </citation>
    <scope>NUCLEOTIDE SEQUENCE [LARGE SCALE GENOMIC DNA]</scope>
    <source>
        <strain evidence="3">IL3000</strain>
    </source>
</reference>
<feature type="region of interest" description="Disordered" evidence="1">
    <location>
        <begin position="76"/>
        <end position="116"/>
    </location>
</feature>
<reference evidence="2 3" key="2">
    <citation type="journal article" date="2012" name="Proc. Natl. Acad. Sci. U.S.A.">
        <title>Antigenic diversity is generated by distinct evolutionary mechanisms in African trypanosome species.</title>
        <authorList>
            <person name="Jackson A.P."/>
            <person name="Berry A."/>
            <person name="Aslett M."/>
            <person name="Allison H.C."/>
            <person name="Burton P."/>
            <person name="Vavrova-Anderson J."/>
            <person name="Brown R."/>
            <person name="Browne H."/>
            <person name="Corton N."/>
            <person name="Hauser H."/>
            <person name="Gamble J."/>
            <person name="Gilderthorp R."/>
            <person name="Marcello L."/>
            <person name="McQuillan J."/>
            <person name="Otto T.D."/>
            <person name="Quail M.A."/>
            <person name="Sanders M.J."/>
            <person name="van Tonder A."/>
            <person name="Ginger M.L."/>
            <person name="Field M.C."/>
            <person name="Barry J.D."/>
            <person name="Hertz-Fowler C."/>
            <person name="Berriman M."/>
        </authorList>
    </citation>
    <scope>NUCLEOTIDE SEQUENCE [LARGE SCALE GENOMIC DNA]</scope>
    <source>
        <strain evidence="2 3">IL3000</strain>
    </source>
</reference>
<dbReference type="EMBL" id="CAEQ01002190">
    <property type="protein sequence ID" value="CCD16192.1"/>
    <property type="molecule type" value="Genomic_DNA"/>
</dbReference>
<name>F9WFW2_TRYCI</name>
<feature type="compositionally biased region" description="Basic and acidic residues" evidence="1">
    <location>
        <begin position="92"/>
        <end position="110"/>
    </location>
</feature>
<evidence type="ECO:0000256" key="1">
    <source>
        <dbReference type="SAM" id="MobiDB-lite"/>
    </source>
</evidence>
<dbReference type="Proteomes" id="UP000000702">
    <property type="component" value="Unassembled WGS sequence"/>
</dbReference>
<sequence length="116" mass="13120">MLGIPNKIRGDMSGDNSYDAPFTLLRSSLEKESHWREDLFSSGSDGSSKGCYTIFRMALRKNADILATLSPLPMNTRAREYEEKGSTCAETNRSESEPNKEETTVVKNERYDEEDD</sequence>
<keyword evidence="3" id="KW-1185">Reference proteome</keyword>
<evidence type="ECO:0000313" key="2">
    <source>
        <dbReference type="EMBL" id="CCD16192.1"/>
    </source>
</evidence>
<gene>
    <name evidence="2" type="ORF">TCIL3000_0_11410</name>
</gene>
<accession>F9WFW2</accession>
<evidence type="ECO:0000313" key="3">
    <source>
        <dbReference type="Proteomes" id="UP000000702"/>
    </source>
</evidence>
<organism evidence="2 3">
    <name type="scientific">Trypanosoma congolense (strain IL3000)</name>
    <dbReference type="NCBI Taxonomy" id="1068625"/>
    <lineage>
        <taxon>Eukaryota</taxon>
        <taxon>Discoba</taxon>
        <taxon>Euglenozoa</taxon>
        <taxon>Kinetoplastea</taxon>
        <taxon>Metakinetoplastina</taxon>
        <taxon>Trypanosomatida</taxon>
        <taxon>Trypanosomatidae</taxon>
        <taxon>Trypanosoma</taxon>
        <taxon>Nannomonas</taxon>
    </lineage>
</organism>